<feature type="domain" description="C2H2-type" evidence="2">
    <location>
        <begin position="115"/>
        <end position="136"/>
    </location>
</feature>
<feature type="chain" id="PRO_5029514194" description="C2H2-type domain-containing protein" evidence="1">
    <location>
        <begin position="29"/>
        <end position="362"/>
    </location>
</feature>
<organism evidence="3 4">
    <name type="scientific">Kingdonia uniflora</name>
    <dbReference type="NCBI Taxonomy" id="39325"/>
    <lineage>
        <taxon>Eukaryota</taxon>
        <taxon>Viridiplantae</taxon>
        <taxon>Streptophyta</taxon>
        <taxon>Embryophyta</taxon>
        <taxon>Tracheophyta</taxon>
        <taxon>Spermatophyta</taxon>
        <taxon>Magnoliopsida</taxon>
        <taxon>Ranunculales</taxon>
        <taxon>Circaeasteraceae</taxon>
        <taxon>Kingdonia</taxon>
    </lineage>
</organism>
<reference evidence="3 4" key="1">
    <citation type="journal article" date="2020" name="IScience">
        <title>Genome Sequencing of the Endangered Kingdonia uniflora (Circaeasteraceae, Ranunculales) Reveals Potential Mechanisms of Evolutionary Specialization.</title>
        <authorList>
            <person name="Sun Y."/>
            <person name="Deng T."/>
            <person name="Zhang A."/>
            <person name="Moore M.J."/>
            <person name="Landis J.B."/>
            <person name="Lin N."/>
            <person name="Zhang H."/>
            <person name="Zhang X."/>
            <person name="Huang J."/>
            <person name="Zhang X."/>
            <person name="Sun H."/>
            <person name="Wang H."/>
        </authorList>
    </citation>
    <scope>NUCLEOTIDE SEQUENCE [LARGE SCALE GENOMIC DNA]</scope>
    <source>
        <strain evidence="3">TB1705</strain>
        <tissue evidence="3">Leaf</tissue>
    </source>
</reference>
<evidence type="ECO:0000256" key="1">
    <source>
        <dbReference type="SAM" id="SignalP"/>
    </source>
</evidence>
<dbReference type="OrthoDB" id="4507at2759"/>
<keyword evidence="1" id="KW-0732">Signal</keyword>
<dbReference type="PROSITE" id="PS00028">
    <property type="entry name" value="ZINC_FINGER_C2H2_1"/>
    <property type="match status" value="1"/>
</dbReference>
<dbReference type="PANTHER" id="PTHR21385:SF0">
    <property type="entry name" value="RE51073P"/>
    <property type="match status" value="1"/>
</dbReference>
<dbReference type="Proteomes" id="UP000541444">
    <property type="component" value="Unassembled WGS sequence"/>
</dbReference>
<name>A0A7J7NE36_9MAGN</name>
<dbReference type="InterPro" id="IPR013087">
    <property type="entry name" value="Znf_C2H2_type"/>
</dbReference>
<dbReference type="EMBL" id="JACGCM010000854">
    <property type="protein sequence ID" value="KAF6165324.1"/>
    <property type="molecule type" value="Genomic_DNA"/>
</dbReference>
<dbReference type="PANTHER" id="PTHR21385">
    <property type="entry name" value="ZINC FINGER PROTEIN-RELATED"/>
    <property type="match status" value="1"/>
</dbReference>
<dbReference type="AlphaFoldDB" id="A0A7J7NE36"/>
<evidence type="ECO:0000313" key="3">
    <source>
        <dbReference type="EMBL" id="KAF6165324.1"/>
    </source>
</evidence>
<gene>
    <name evidence="3" type="ORF">GIB67_018768</name>
</gene>
<sequence length="362" mass="41281">MGKSMAITSFLFYLSLSLLLLSFQIASSLSSNQVLDEGVPARTQNQDQEHAQQVHCSRERSRAAWKVIDEYLIPFVEQEQEQYRMSTKCKLHPANDIFRDQELHKNHIDVNEWQCGYCKKSFRAEKFLDQHFDGRHYNLLNVVPCLNPALLIFLISVLDKSCWIKSHSKCLADLCGALHCDLVMDFKVPKNKCNPAAASRNRHLCEGLADNCFPANEGPSASRLHETNKHILYCYLDIDFDVVAYILSYCLSLPEGDEDRHPRFEARLTEQTQDKTLLVECLFKLLRKKLKLAPVLAVVPKPNMCVAAFFLHVVLIVPANLDLTHHANLPIEKSRPDSDAEDVNTLDKSSFIVKPSEDFSLH</sequence>
<protein>
    <recommendedName>
        <fullName evidence="2">C2H2-type domain-containing protein</fullName>
    </recommendedName>
</protein>
<evidence type="ECO:0000259" key="2">
    <source>
        <dbReference type="PROSITE" id="PS00028"/>
    </source>
</evidence>
<proteinExistence type="predicted"/>
<feature type="signal peptide" evidence="1">
    <location>
        <begin position="1"/>
        <end position="28"/>
    </location>
</feature>
<keyword evidence="4" id="KW-1185">Reference proteome</keyword>
<accession>A0A7J7NE36</accession>
<comment type="caution">
    <text evidence="3">The sequence shown here is derived from an EMBL/GenBank/DDBJ whole genome shotgun (WGS) entry which is preliminary data.</text>
</comment>
<evidence type="ECO:0000313" key="4">
    <source>
        <dbReference type="Proteomes" id="UP000541444"/>
    </source>
</evidence>